<dbReference type="GeneID" id="303189871"/>
<dbReference type="Proteomes" id="UP000252479">
    <property type="component" value="Unassembled WGS sequence"/>
</dbReference>
<dbReference type="SUPFAM" id="SSF51126">
    <property type="entry name" value="Pectin lyase-like"/>
    <property type="match status" value="1"/>
</dbReference>
<dbReference type="InterPro" id="IPR012334">
    <property type="entry name" value="Pectin_lyas_fold"/>
</dbReference>
<proteinExistence type="inferred from homology"/>
<dbReference type="GO" id="GO:0009279">
    <property type="term" value="C:cell outer membrane"/>
    <property type="evidence" value="ECO:0007669"/>
    <property type="project" value="TreeGrafter"/>
</dbReference>
<feature type="domain" description="Pectinesterase catalytic" evidence="4">
    <location>
        <begin position="12"/>
        <end position="252"/>
    </location>
</feature>
<dbReference type="RefSeq" id="WP_086958824.1">
    <property type="nucleotide sequence ID" value="NZ_FUKS01000007.1"/>
</dbReference>
<comment type="caution">
    <text evidence="5">The sequence shown here is derived from an EMBL/GenBank/DDBJ whole genome shotgun (WGS) entry which is preliminary data.</text>
</comment>
<keyword evidence="2" id="KW-0378">Hydrolase</keyword>
<dbReference type="PANTHER" id="PTHR31321">
    <property type="entry name" value="ACYL-COA THIOESTER HYDROLASE YBHC-RELATED"/>
    <property type="match status" value="1"/>
</dbReference>
<keyword evidence="3" id="KW-0063">Aspartyl esterase</keyword>
<keyword evidence="6" id="KW-1185">Reference proteome</keyword>
<evidence type="ECO:0000313" key="5">
    <source>
        <dbReference type="EMBL" id="RCS70384.1"/>
    </source>
</evidence>
<evidence type="ECO:0000256" key="3">
    <source>
        <dbReference type="ARBA" id="ARBA00023085"/>
    </source>
</evidence>
<dbReference type="Gene3D" id="2.160.20.10">
    <property type="entry name" value="Single-stranded right-handed beta-helix, Pectin lyase-like"/>
    <property type="match status" value="1"/>
</dbReference>
<protein>
    <submittedName>
        <fullName evidence="5">Pectinesterase A</fullName>
    </submittedName>
</protein>
<evidence type="ECO:0000259" key="4">
    <source>
        <dbReference type="Pfam" id="PF01095"/>
    </source>
</evidence>
<evidence type="ECO:0000256" key="1">
    <source>
        <dbReference type="ARBA" id="ARBA00008891"/>
    </source>
</evidence>
<dbReference type="InterPro" id="IPR011050">
    <property type="entry name" value="Pectin_lyase_fold/virulence"/>
</dbReference>
<dbReference type="AlphaFoldDB" id="A0A368LI15"/>
<evidence type="ECO:0000313" key="6">
    <source>
        <dbReference type="Proteomes" id="UP000252479"/>
    </source>
</evidence>
<organism evidence="5 6">
    <name type="scientific">Vibrio casei</name>
    <dbReference type="NCBI Taxonomy" id="673372"/>
    <lineage>
        <taxon>Bacteria</taxon>
        <taxon>Pseudomonadati</taxon>
        <taxon>Pseudomonadota</taxon>
        <taxon>Gammaproteobacteria</taxon>
        <taxon>Vibrionales</taxon>
        <taxon>Vibrionaceae</taxon>
        <taxon>Vibrio</taxon>
    </lineage>
</organism>
<comment type="similarity">
    <text evidence="1">Belongs to the pectinesterase family.</text>
</comment>
<dbReference type="GO" id="GO:0030599">
    <property type="term" value="F:pectinesterase activity"/>
    <property type="evidence" value="ECO:0007669"/>
    <property type="project" value="InterPro"/>
</dbReference>
<gene>
    <name evidence="5" type="ORF">CIK83_13170</name>
</gene>
<accession>A0A368LI15</accession>
<dbReference type="EMBL" id="QPGL01000002">
    <property type="protein sequence ID" value="RCS70384.1"/>
    <property type="molecule type" value="Genomic_DNA"/>
</dbReference>
<reference evidence="5 6" key="1">
    <citation type="journal article" date="2017" name="Elife">
        <title>Extensive horizontal gene transfer in cheese-associated bacteria.</title>
        <authorList>
            <person name="Bonham K.S."/>
            <person name="Wolfe B.E."/>
            <person name="Dutton R.J."/>
        </authorList>
    </citation>
    <scope>NUCLEOTIDE SEQUENCE [LARGE SCALE GENOMIC DNA]</scope>
    <source>
        <strain evidence="5 6">JB196</strain>
    </source>
</reference>
<dbReference type="GO" id="GO:0042545">
    <property type="term" value="P:cell wall modification"/>
    <property type="evidence" value="ECO:0007669"/>
    <property type="project" value="InterPro"/>
</dbReference>
<evidence type="ECO:0000256" key="2">
    <source>
        <dbReference type="ARBA" id="ARBA00022801"/>
    </source>
</evidence>
<dbReference type="PANTHER" id="PTHR31321:SF57">
    <property type="entry name" value="PECTINESTERASE 53-RELATED"/>
    <property type="match status" value="1"/>
</dbReference>
<sequence>MYSQYKHTISWVVSQDQNVGDFNSILQAISALPSHEINDTCYQIIIKNGQYRERIHLTHNNVQLIGEDAEKTIISMSLCNQMIVQDGSIPGTYGSNTVNIDASNCKIKNLTICNDFDFIANQQRDVTDPHHCKHTQSVALLLGHHADQVYCENIRLISYHDTLYVSAGRSYFDNCMVSGCIDFIFGAGQALFHECDIVARKHVNPTKEKIWGYLAAPSTNITQPHGFIFYHCRLLKEEGVPKRSYALGRPWHPTTLFEDGRYADPNAIGHCAFLYCQIDDHIYGWDKMGGKSASGDMMWFEPESARFEEYQNCLFAHPRSSLSFFNPLPSQKAEQLMQHVHFSLQQWLPALSVFG</sequence>
<dbReference type="InterPro" id="IPR000070">
    <property type="entry name" value="Pectinesterase_cat"/>
</dbReference>
<dbReference type="Pfam" id="PF01095">
    <property type="entry name" value="Pectinesterase"/>
    <property type="match status" value="1"/>
</dbReference>
<name>A0A368LI15_9VIBR</name>